<dbReference type="Proteomes" id="UP000237000">
    <property type="component" value="Unassembled WGS sequence"/>
</dbReference>
<evidence type="ECO:0000256" key="4">
    <source>
        <dbReference type="SAM" id="MobiDB-lite"/>
    </source>
</evidence>
<feature type="region of interest" description="Disordered" evidence="4">
    <location>
        <begin position="595"/>
        <end position="677"/>
    </location>
</feature>
<dbReference type="PANTHER" id="PTHR16684">
    <property type="entry name" value="CENTROMERE PROTEIN C"/>
    <property type="match status" value="1"/>
</dbReference>
<dbReference type="InParanoid" id="A0A2P5CD21"/>
<dbReference type="OrthoDB" id="1939643at2759"/>
<reference evidence="6" key="1">
    <citation type="submission" date="2016-06" db="EMBL/GenBank/DDBJ databases">
        <title>Parallel loss of symbiosis genes in relatives of nitrogen-fixing non-legume Parasponia.</title>
        <authorList>
            <person name="Van Velzen R."/>
            <person name="Holmer R."/>
            <person name="Bu F."/>
            <person name="Rutten L."/>
            <person name="Van Zeijl A."/>
            <person name="Liu W."/>
            <person name="Santuari L."/>
            <person name="Cao Q."/>
            <person name="Sharma T."/>
            <person name="Shen D."/>
            <person name="Roswanjaya Y."/>
            <person name="Wardhani T."/>
            <person name="Kalhor M.S."/>
            <person name="Jansen J."/>
            <person name="Van den Hoogen J."/>
            <person name="Gungor B."/>
            <person name="Hartog M."/>
            <person name="Hontelez J."/>
            <person name="Verver J."/>
            <person name="Yang W.-C."/>
            <person name="Schijlen E."/>
            <person name="Repin R."/>
            <person name="Schilthuizen M."/>
            <person name="Schranz E."/>
            <person name="Heidstra R."/>
            <person name="Miyata K."/>
            <person name="Fedorova E."/>
            <person name="Kohlen W."/>
            <person name="Bisseling T."/>
            <person name="Smit S."/>
            <person name="Geurts R."/>
        </authorList>
    </citation>
    <scope>NUCLEOTIDE SEQUENCE [LARGE SCALE GENOMIC DNA]</scope>
    <source>
        <strain evidence="6">cv. RG33-2</strain>
    </source>
</reference>
<feature type="region of interest" description="Disordered" evidence="4">
    <location>
        <begin position="324"/>
        <end position="349"/>
    </location>
</feature>
<feature type="compositionally biased region" description="Polar residues" evidence="4">
    <location>
        <begin position="595"/>
        <end position="609"/>
    </location>
</feature>
<evidence type="ECO:0000313" key="6">
    <source>
        <dbReference type="Proteomes" id="UP000237000"/>
    </source>
</evidence>
<comment type="caution">
    <text evidence="5">The sequence shown here is derived from an EMBL/GenBank/DDBJ whole genome shotgun (WGS) entry which is preliminary data.</text>
</comment>
<dbReference type="GO" id="GO:0019237">
    <property type="term" value="F:centromeric DNA binding"/>
    <property type="evidence" value="ECO:0007669"/>
    <property type="project" value="InterPro"/>
</dbReference>
<dbReference type="AlphaFoldDB" id="A0A2P5CD21"/>
<dbReference type="STRING" id="63057.A0A2P5CD21"/>
<dbReference type="GO" id="GO:0005634">
    <property type="term" value="C:nucleus"/>
    <property type="evidence" value="ECO:0007669"/>
    <property type="project" value="UniProtKB-SubCell"/>
</dbReference>
<keyword evidence="6" id="KW-1185">Reference proteome</keyword>
<dbReference type="GO" id="GO:0000776">
    <property type="term" value="C:kinetochore"/>
    <property type="evidence" value="ECO:0007669"/>
    <property type="project" value="InterPro"/>
</dbReference>
<protein>
    <submittedName>
        <fullName evidence="5">Centromere protein</fullName>
    </submittedName>
</protein>
<comment type="subcellular location">
    <subcellularLocation>
        <location evidence="1">Nucleus</location>
    </subcellularLocation>
</comment>
<dbReference type="GO" id="GO:0051315">
    <property type="term" value="P:attachment of mitotic spindle microtubules to kinetochore"/>
    <property type="evidence" value="ECO:0007669"/>
    <property type="project" value="TreeGrafter"/>
</dbReference>
<dbReference type="GO" id="GO:0051382">
    <property type="term" value="P:kinetochore assembly"/>
    <property type="evidence" value="ECO:0007669"/>
    <property type="project" value="InterPro"/>
</dbReference>
<gene>
    <name evidence="5" type="ORF">TorRG33x02_289560</name>
</gene>
<feature type="region of interest" description="Disordered" evidence="4">
    <location>
        <begin position="79"/>
        <end position="103"/>
    </location>
</feature>
<evidence type="ECO:0000256" key="1">
    <source>
        <dbReference type="ARBA" id="ARBA00004123"/>
    </source>
</evidence>
<evidence type="ECO:0000313" key="5">
    <source>
        <dbReference type="EMBL" id="PON58921.1"/>
    </source>
</evidence>
<name>A0A2P5CD21_TREOI</name>
<dbReference type="InterPro" id="IPR028386">
    <property type="entry name" value="CENP-C/Mif2/cnp3"/>
</dbReference>
<feature type="region of interest" description="Disordered" evidence="4">
    <location>
        <begin position="206"/>
        <end position="233"/>
    </location>
</feature>
<evidence type="ECO:0000256" key="2">
    <source>
        <dbReference type="ARBA" id="ARBA00010291"/>
    </source>
</evidence>
<organism evidence="5 6">
    <name type="scientific">Trema orientale</name>
    <name type="common">Charcoal tree</name>
    <name type="synonym">Celtis orientalis</name>
    <dbReference type="NCBI Taxonomy" id="63057"/>
    <lineage>
        <taxon>Eukaryota</taxon>
        <taxon>Viridiplantae</taxon>
        <taxon>Streptophyta</taxon>
        <taxon>Embryophyta</taxon>
        <taxon>Tracheophyta</taxon>
        <taxon>Spermatophyta</taxon>
        <taxon>Magnoliopsida</taxon>
        <taxon>eudicotyledons</taxon>
        <taxon>Gunneridae</taxon>
        <taxon>Pentapetalae</taxon>
        <taxon>rosids</taxon>
        <taxon>fabids</taxon>
        <taxon>Rosales</taxon>
        <taxon>Cannabaceae</taxon>
        <taxon>Trema</taxon>
    </lineage>
</organism>
<proteinExistence type="inferred from homology"/>
<dbReference type="GO" id="GO:0051455">
    <property type="term" value="P:spindle attachment to meiosis I kinetochore"/>
    <property type="evidence" value="ECO:0007669"/>
    <property type="project" value="TreeGrafter"/>
</dbReference>
<feature type="compositionally biased region" description="Polar residues" evidence="4">
    <location>
        <begin position="206"/>
        <end position="223"/>
    </location>
</feature>
<dbReference type="EMBL" id="JXTC01000380">
    <property type="protein sequence ID" value="PON58921.1"/>
    <property type="molecule type" value="Genomic_DNA"/>
</dbReference>
<keyword evidence="3" id="KW-0539">Nucleus</keyword>
<sequence length="745" mass="83012">MVTDNRGSDLVDPLQGYSGLALFPKTFQVLPEASKPYDFDHDLQTIHNNLKSMALRSPLKLRDQAKVIVDDSSKVLKSKVSTDRNETVPGMVEGNPRERRPALGRKRARFSLKPNSSQPAMSFVQPTLDIKSLKDPETFFMAFERHENAKREIQKQMGGPLSELDEQNPSQIERRRRPGMLKRSVKYKHLYSSEISETNKNVLSSQETFDSSINSPVYHSSQPESDHKFTSQQTELAGSIHKEEDKVDEILDQLLSYNGEDLEGDRAVCLLQERLRIKPIELEKLRLPDFQDIPKIDLKSSRSGKLPKRSRVLSDIDNLLKGLSSKTPMQHRPGAESSVHHIASPTPSKSPLASLSVLNQTLFSRSNSLNDPFSAHDIDQLPVTYPSSIERNKQFDSVNVARQSETVSPLVEKDDNIEVAEIGSPKAAIRDFTHTNEKSVNDGTTKQDEVIDVGSRASPVPVDDSVNIARQSETMSSLFEKDDNIEVAEIGSPETAIRDFTHTYEISVNDGTTKQDEVIDVGSSASPVPVDDNIIDSNMDNSVVNEKLCMLDADGNAQAKGANVEDTVEDTLQETMVSTQSGLHQVDSSLDNLNKMQNHLDKPSTTSSEDGARDMHTGIPDNGSEQHTEMVQENSRMTLDKKRKAKSDSQKARKRREISGSGRKSLGGAGTKWESGVRRSTRIRCRPLEYWKGERLLYGRVHKSLPTVIGLKYASPEKGNGKIALKVKSYVSDEHKELLELVALH</sequence>
<accession>A0A2P5CD21</accession>
<dbReference type="PANTHER" id="PTHR16684:SF11">
    <property type="entry name" value="CENTROMERE PROTEIN C"/>
    <property type="match status" value="1"/>
</dbReference>
<dbReference type="FunCoup" id="A0A2P5CD21">
    <property type="interactions" value="1123"/>
</dbReference>
<feature type="region of interest" description="Disordered" evidence="4">
    <location>
        <begin position="157"/>
        <end position="179"/>
    </location>
</feature>
<evidence type="ECO:0000256" key="3">
    <source>
        <dbReference type="ARBA" id="ARBA00023242"/>
    </source>
</evidence>
<comment type="similarity">
    <text evidence="2">Belongs to the CENP-C/MIF2 family.</text>
</comment>